<dbReference type="AlphaFoldDB" id="A0A0L0MA42"/>
<accession>A0A0L0MA42</accession>
<reference evidence="2" key="1">
    <citation type="submission" date="2015-06" db="EMBL/GenBank/DDBJ databases">
        <title>Comparative genomics of Burkholderia leaf nodule symbionts.</title>
        <authorList>
            <person name="Carlier A."/>
            <person name="Eberl L."/>
            <person name="Pinto-Carbo M."/>
        </authorList>
    </citation>
    <scope>NUCLEOTIDE SEQUENCE [LARGE SCALE GENOMIC DNA]</scope>
    <source>
        <strain evidence="2">UZHbot4</strain>
    </source>
</reference>
<gene>
    <name evidence="1" type="ORF">BVER_02631c</name>
</gene>
<dbReference type="OrthoDB" id="9104504at2"/>
<organism evidence="1 2">
    <name type="scientific">Candidatus Burkholderia verschuerenii</name>
    <dbReference type="NCBI Taxonomy" id="242163"/>
    <lineage>
        <taxon>Bacteria</taxon>
        <taxon>Pseudomonadati</taxon>
        <taxon>Pseudomonadota</taxon>
        <taxon>Betaproteobacteria</taxon>
        <taxon>Burkholderiales</taxon>
        <taxon>Burkholderiaceae</taxon>
        <taxon>Burkholderia</taxon>
    </lineage>
</organism>
<dbReference type="Proteomes" id="UP000036959">
    <property type="component" value="Unassembled WGS sequence"/>
</dbReference>
<keyword evidence="2" id="KW-1185">Reference proteome</keyword>
<evidence type="ECO:0000313" key="1">
    <source>
        <dbReference type="EMBL" id="KND59145.1"/>
    </source>
</evidence>
<comment type="caution">
    <text evidence="1">The sequence shown here is derived from an EMBL/GenBank/DDBJ whole genome shotgun (WGS) entry which is preliminary data.</text>
</comment>
<dbReference type="EMBL" id="LFJJ01000156">
    <property type="protein sequence ID" value="KND59145.1"/>
    <property type="molecule type" value="Genomic_DNA"/>
</dbReference>
<evidence type="ECO:0000313" key="2">
    <source>
        <dbReference type="Proteomes" id="UP000036959"/>
    </source>
</evidence>
<name>A0A0L0MA42_9BURK</name>
<proteinExistence type="predicted"/>
<sequence>MPEQIFLYGVYAIHVRPVELQGARWDAEYEIRHNDRAVQVWTTVGGDAGLTDKAEAVELAHQRGVADIEAGAGIPKPPTFP</sequence>
<dbReference type="PATRIC" id="fig|242163.4.peg.1722"/>
<protein>
    <submittedName>
        <fullName evidence="1">Uncharacterized protein</fullName>
    </submittedName>
</protein>
<dbReference type="RefSeq" id="WP_050455014.1">
    <property type="nucleotide sequence ID" value="NZ_LFJJ01000156.1"/>
</dbReference>